<evidence type="ECO:0000256" key="3">
    <source>
        <dbReference type="ARBA" id="ARBA00022989"/>
    </source>
</evidence>
<comment type="subcellular location">
    <subcellularLocation>
        <location evidence="1">Membrane</location>
        <topology evidence="1">Multi-pass membrane protein</topology>
    </subcellularLocation>
</comment>
<evidence type="ECO:0000256" key="2">
    <source>
        <dbReference type="ARBA" id="ARBA00022692"/>
    </source>
</evidence>
<dbReference type="Gene3D" id="1.20.1070.10">
    <property type="entry name" value="Rhodopsin 7-helix transmembrane proteins"/>
    <property type="match status" value="1"/>
</dbReference>
<feature type="domain" description="G-protein coupled receptors family 1 profile" evidence="9">
    <location>
        <begin position="26"/>
        <end position="278"/>
    </location>
</feature>
<evidence type="ECO:0000256" key="1">
    <source>
        <dbReference type="ARBA" id="ARBA00004141"/>
    </source>
</evidence>
<evidence type="ECO:0000256" key="4">
    <source>
        <dbReference type="ARBA" id="ARBA00023040"/>
    </source>
</evidence>
<comment type="caution">
    <text evidence="10">The sequence shown here is derived from an EMBL/GenBank/DDBJ whole genome shotgun (WGS) entry which is preliminary data.</text>
</comment>
<evidence type="ECO:0000313" key="10">
    <source>
        <dbReference type="EMBL" id="CAF3442904.1"/>
    </source>
</evidence>
<evidence type="ECO:0000256" key="7">
    <source>
        <dbReference type="ARBA" id="ARBA00023224"/>
    </source>
</evidence>
<dbReference type="EMBL" id="CAJNYU010001492">
    <property type="protein sequence ID" value="CAF3442904.1"/>
    <property type="molecule type" value="Genomic_DNA"/>
</dbReference>
<evidence type="ECO:0000256" key="5">
    <source>
        <dbReference type="ARBA" id="ARBA00023136"/>
    </source>
</evidence>
<evidence type="ECO:0000256" key="6">
    <source>
        <dbReference type="ARBA" id="ARBA00023170"/>
    </source>
</evidence>
<feature type="transmembrane region" description="Helical" evidence="8">
    <location>
        <begin position="14"/>
        <end position="34"/>
    </location>
</feature>
<dbReference type="PANTHER" id="PTHR24243">
    <property type="entry name" value="G-PROTEIN COUPLED RECEPTOR"/>
    <property type="match status" value="1"/>
</dbReference>
<keyword evidence="7" id="KW-0807">Transducer</keyword>
<evidence type="ECO:0000313" key="11">
    <source>
        <dbReference type="Proteomes" id="UP000663869"/>
    </source>
</evidence>
<dbReference type="PROSITE" id="PS50262">
    <property type="entry name" value="G_PROTEIN_RECEP_F1_2"/>
    <property type="match status" value="1"/>
</dbReference>
<proteinExistence type="predicted"/>
<feature type="transmembrane region" description="Helical" evidence="8">
    <location>
        <begin position="260"/>
        <end position="281"/>
    </location>
</feature>
<feature type="transmembrane region" description="Helical" evidence="8">
    <location>
        <begin position="126"/>
        <end position="147"/>
    </location>
</feature>
<feature type="transmembrane region" description="Helical" evidence="8">
    <location>
        <begin position="46"/>
        <end position="68"/>
    </location>
</feature>
<feature type="transmembrane region" description="Helical" evidence="8">
    <location>
        <begin position="167"/>
        <end position="191"/>
    </location>
</feature>
<reference evidence="10" key="1">
    <citation type="submission" date="2021-02" db="EMBL/GenBank/DDBJ databases">
        <authorList>
            <person name="Nowell W R."/>
        </authorList>
    </citation>
    <scope>NUCLEOTIDE SEQUENCE</scope>
</reference>
<feature type="transmembrane region" description="Helical" evidence="8">
    <location>
        <begin position="88"/>
        <end position="106"/>
    </location>
</feature>
<keyword evidence="6" id="KW-0675">Receptor</keyword>
<dbReference type="Pfam" id="PF10324">
    <property type="entry name" value="7TM_GPCR_Srw"/>
    <property type="match status" value="1"/>
</dbReference>
<dbReference type="GO" id="GO:0008528">
    <property type="term" value="F:G protein-coupled peptide receptor activity"/>
    <property type="evidence" value="ECO:0007669"/>
    <property type="project" value="InterPro"/>
</dbReference>
<dbReference type="AlphaFoldDB" id="A0A818DKF5"/>
<keyword evidence="3 8" id="KW-1133">Transmembrane helix</keyword>
<dbReference type="PANTHER" id="PTHR24243:SF208">
    <property type="entry name" value="PYROKININ-1 RECEPTOR"/>
    <property type="match status" value="1"/>
</dbReference>
<dbReference type="SUPFAM" id="SSF81321">
    <property type="entry name" value="Family A G protein-coupled receptor-like"/>
    <property type="match status" value="1"/>
</dbReference>
<name>A0A818DKF5_9BILA</name>
<dbReference type="GO" id="GO:0005886">
    <property type="term" value="C:plasma membrane"/>
    <property type="evidence" value="ECO:0007669"/>
    <property type="project" value="TreeGrafter"/>
</dbReference>
<sequence>MSSLAFVQRSMTRYGMSSLLAFGFVGNIINIFIFTRKEPLRNSCSLYILAACILNLFNLGWGIIPALYNLDRTDPSTYVFIYCKVHHYIIHAPLMMSRSLTVIACMDRYALCSNSNRIRSFSDPKVAIRVIVGIILLWPIATVFLPISYVYRQGSCRMDPSFSLSWAIYSVIVPGLLTPGLMIVFGGLAISNRRKLQNRLNTNRANIKKRECTLILMLFSEVMVYVSSTCLFPAITLYQFLTEGLPQTTESLQIRAFLGYFSNTFLVYIYPAAGFYIYITVSRVYRKECKRILLHLYMRLTHHVVVVGSITTLRENTVLNQAFRS</sequence>
<protein>
    <recommendedName>
        <fullName evidence="9">G-protein coupled receptors family 1 profile domain-containing protein</fullName>
    </recommendedName>
</protein>
<gene>
    <name evidence="10" type="ORF">FME351_LOCUS12805</name>
</gene>
<dbReference type="InterPro" id="IPR017452">
    <property type="entry name" value="GPCR_Rhodpsn_7TM"/>
</dbReference>
<dbReference type="Proteomes" id="UP000663869">
    <property type="component" value="Unassembled WGS sequence"/>
</dbReference>
<accession>A0A818DKF5</accession>
<dbReference type="InterPro" id="IPR019427">
    <property type="entry name" value="7TM_GPCR_serpentine_rcpt_Srw"/>
</dbReference>
<keyword evidence="4" id="KW-0297">G-protein coupled receptor</keyword>
<evidence type="ECO:0000256" key="8">
    <source>
        <dbReference type="SAM" id="Phobius"/>
    </source>
</evidence>
<organism evidence="10 11">
    <name type="scientific">Rotaria socialis</name>
    <dbReference type="NCBI Taxonomy" id="392032"/>
    <lineage>
        <taxon>Eukaryota</taxon>
        <taxon>Metazoa</taxon>
        <taxon>Spiralia</taxon>
        <taxon>Gnathifera</taxon>
        <taxon>Rotifera</taxon>
        <taxon>Eurotatoria</taxon>
        <taxon>Bdelloidea</taxon>
        <taxon>Philodinida</taxon>
        <taxon>Philodinidae</taxon>
        <taxon>Rotaria</taxon>
    </lineage>
</organism>
<keyword evidence="2 8" id="KW-0812">Transmembrane</keyword>
<evidence type="ECO:0000259" key="9">
    <source>
        <dbReference type="PROSITE" id="PS50262"/>
    </source>
</evidence>
<keyword evidence="5 8" id="KW-0472">Membrane</keyword>
<feature type="transmembrane region" description="Helical" evidence="8">
    <location>
        <begin position="212"/>
        <end position="240"/>
    </location>
</feature>